<comment type="caution">
    <text evidence="1">The sequence shown here is derived from an EMBL/GenBank/DDBJ whole genome shotgun (WGS) entry which is preliminary data.</text>
</comment>
<sequence length="136" mass="15295">FEQFVLAAMLAEEWFYGCHCCLDSCYVSFVSSSFVSTLATLMFLPTDSIGLPRGGCSTYSPNSSSWHTWKSTGFSLNTLWGAKLVIPLTAELVFRKLPPDLSPISFMQFEQFVLAAMLAEEWFYVCVTYVFANGQY</sequence>
<dbReference type="AlphaFoldDB" id="A0AAE1LIB2"/>
<feature type="non-terminal residue" evidence="1">
    <location>
        <position position="136"/>
    </location>
</feature>
<gene>
    <name evidence="1" type="ORF">KUF71_010476</name>
</gene>
<name>A0AAE1LIB2_9NEOP</name>
<evidence type="ECO:0000313" key="2">
    <source>
        <dbReference type="Proteomes" id="UP001219518"/>
    </source>
</evidence>
<dbReference type="EMBL" id="JAHWGI010001033">
    <property type="protein sequence ID" value="KAK3921261.1"/>
    <property type="molecule type" value="Genomic_DNA"/>
</dbReference>
<accession>A0AAE1LIB2</accession>
<reference evidence="1" key="1">
    <citation type="submission" date="2021-07" db="EMBL/GenBank/DDBJ databases">
        <authorList>
            <person name="Catto M.A."/>
            <person name="Jacobson A."/>
            <person name="Kennedy G."/>
            <person name="Labadie P."/>
            <person name="Hunt B.G."/>
            <person name="Srinivasan R."/>
        </authorList>
    </citation>
    <scope>NUCLEOTIDE SEQUENCE</scope>
    <source>
        <strain evidence="1">PL_HMW_Pooled</strain>
        <tissue evidence="1">Head</tissue>
    </source>
</reference>
<protein>
    <submittedName>
        <fullName evidence="1">SPbeta prophage-derived protein YotG</fullName>
    </submittedName>
</protein>
<reference evidence="1" key="2">
    <citation type="journal article" date="2023" name="BMC Genomics">
        <title>Pest status, molecular evolution, and epigenetic factors derived from the genome assembly of Frankliniella fusca, a thysanopteran phytovirus vector.</title>
        <authorList>
            <person name="Catto M.A."/>
            <person name="Labadie P.E."/>
            <person name="Jacobson A.L."/>
            <person name="Kennedy G.G."/>
            <person name="Srinivasan R."/>
            <person name="Hunt B.G."/>
        </authorList>
    </citation>
    <scope>NUCLEOTIDE SEQUENCE</scope>
    <source>
        <strain evidence="1">PL_HMW_Pooled</strain>
    </source>
</reference>
<keyword evidence="2" id="KW-1185">Reference proteome</keyword>
<proteinExistence type="predicted"/>
<evidence type="ECO:0000313" key="1">
    <source>
        <dbReference type="EMBL" id="KAK3921261.1"/>
    </source>
</evidence>
<dbReference type="Proteomes" id="UP001219518">
    <property type="component" value="Unassembled WGS sequence"/>
</dbReference>
<organism evidence="1 2">
    <name type="scientific">Frankliniella fusca</name>
    <dbReference type="NCBI Taxonomy" id="407009"/>
    <lineage>
        <taxon>Eukaryota</taxon>
        <taxon>Metazoa</taxon>
        <taxon>Ecdysozoa</taxon>
        <taxon>Arthropoda</taxon>
        <taxon>Hexapoda</taxon>
        <taxon>Insecta</taxon>
        <taxon>Pterygota</taxon>
        <taxon>Neoptera</taxon>
        <taxon>Paraneoptera</taxon>
        <taxon>Thysanoptera</taxon>
        <taxon>Terebrantia</taxon>
        <taxon>Thripoidea</taxon>
        <taxon>Thripidae</taxon>
        <taxon>Frankliniella</taxon>
    </lineage>
</organism>